<keyword evidence="2" id="KW-1185">Reference proteome</keyword>
<dbReference type="RefSeq" id="WP_305011829.1">
    <property type="nucleotide sequence ID" value="NZ_JAUQSX010000005.1"/>
</dbReference>
<organism evidence="1 2">
    <name type="scientific">Hymenobacter mellowenesis</name>
    <dbReference type="NCBI Taxonomy" id="3063995"/>
    <lineage>
        <taxon>Bacteria</taxon>
        <taxon>Pseudomonadati</taxon>
        <taxon>Bacteroidota</taxon>
        <taxon>Cytophagia</taxon>
        <taxon>Cytophagales</taxon>
        <taxon>Hymenobacteraceae</taxon>
        <taxon>Hymenobacter</taxon>
    </lineage>
</organism>
<dbReference type="EMBL" id="JAUQSX010000005">
    <property type="protein sequence ID" value="MDO7847153.1"/>
    <property type="molecule type" value="Genomic_DNA"/>
</dbReference>
<gene>
    <name evidence="1" type="ORF">Q5H92_12345</name>
</gene>
<evidence type="ECO:0000313" key="1">
    <source>
        <dbReference type="EMBL" id="MDO7847153.1"/>
    </source>
</evidence>
<sequence>MQAFLRAFDGQSAHVELLADAPQEAGWLEALEQGLVHNFDSQLRSLVNAALAAAGHGAYRMQVYKGRGGPHHVFTVGPAPRPSDEQCSL</sequence>
<evidence type="ECO:0000313" key="2">
    <source>
        <dbReference type="Proteomes" id="UP001167796"/>
    </source>
</evidence>
<evidence type="ECO:0008006" key="3">
    <source>
        <dbReference type="Google" id="ProtNLM"/>
    </source>
</evidence>
<reference evidence="1" key="1">
    <citation type="submission" date="2023-07" db="EMBL/GenBank/DDBJ databases">
        <authorList>
            <person name="Kim M.K."/>
        </authorList>
    </citation>
    <scope>NUCLEOTIDE SEQUENCE</scope>
    <source>
        <strain evidence="1">M29</strain>
    </source>
</reference>
<name>A0ABT9ABC2_9BACT</name>
<protein>
    <recommendedName>
        <fullName evidence="3">PH domain-containing protein</fullName>
    </recommendedName>
</protein>
<dbReference type="Proteomes" id="UP001167796">
    <property type="component" value="Unassembled WGS sequence"/>
</dbReference>
<comment type="caution">
    <text evidence="1">The sequence shown here is derived from an EMBL/GenBank/DDBJ whole genome shotgun (WGS) entry which is preliminary data.</text>
</comment>
<proteinExistence type="predicted"/>
<accession>A0ABT9ABC2</accession>